<gene>
    <name evidence="10" type="primary">LOC104605994</name>
</gene>
<evidence type="ECO:0000259" key="7">
    <source>
        <dbReference type="PROSITE" id="PS50090"/>
    </source>
</evidence>
<protein>
    <submittedName>
        <fullName evidence="10">Transcription repressor MYB4-like</fullName>
    </submittedName>
</protein>
<feature type="domain" description="HTH myb-type" evidence="8">
    <location>
        <begin position="62"/>
        <end position="116"/>
    </location>
</feature>
<keyword evidence="2" id="KW-0677">Repeat</keyword>
<feature type="domain" description="Myb-like" evidence="7">
    <location>
        <begin position="9"/>
        <end position="61"/>
    </location>
</feature>
<evidence type="ECO:0000259" key="8">
    <source>
        <dbReference type="PROSITE" id="PS51294"/>
    </source>
</evidence>
<evidence type="ECO:0000256" key="4">
    <source>
        <dbReference type="ARBA" id="ARBA00023125"/>
    </source>
</evidence>
<dbReference type="InterPro" id="IPR015495">
    <property type="entry name" value="Myb_TF_plants"/>
</dbReference>
<dbReference type="SUPFAM" id="SSF46689">
    <property type="entry name" value="Homeodomain-like"/>
    <property type="match status" value="1"/>
</dbReference>
<organism evidence="9 10">
    <name type="scientific">Nelumbo nucifera</name>
    <name type="common">Sacred lotus</name>
    <dbReference type="NCBI Taxonomy" id="4432"/>
    <lineage>
        <taxon>Eukaryota</taxon>
        <taxon>Viridiplantae</taxon>
        <taxon>Streptophyta</taxon>
        <taxon>Embryophyta</taxon>
        <taxon>Tracheophyta</taxon>
        <taxon>Spermatophyta</taxon>
        <taxon>Magnoliopsida</taxon>
        <taxon>Proteales</taxon>
        <taxon>Nelumbonaceae</taxon>
        <taxon>Nelumbo</taxon>
    </lineage>
</organism>
<keyword evidence="4" id="KW-0238">DNA-binding</keyword>
<dbReference type="InterPro" id="IPR001005">
    <property type="entry name" value="SANT/Myb"/>
</dbReference>
<dbReference type="KEGG" id="nnu:104605994"/>
<dbReference type="InParanoid" id="A0A1U8AN81"/>
<dbReference type="InterPro" id="IPR017930">
    <property type="entry name" value="Myb_dom"/>
</dbReference>
<evidence type="ECO:0000256" key="6">
    <source>
        <dbReference type="ARBA" id="ARBA00023242"/>
    </source>
</evidence>
<comment type="subcellular location">
    <subcellularLocation>
        <location evidence="1">Nucleus</location>
    </subcellularLocation>
</comment>
<dbReference type="PROSITE" id="PS50090">
    <property type="entry name" value="MYB_LIKE"/>
    <property type="match status" value="2"/>
</dbReference>
<dbReference type="Gene3D" id="1.10.10.60">
    <property type="entry name" value="Homeodomain-like"/>
    <property type="match status" value="2"/>
</dbReference>
<keyword evidence="6" id="KW-0539">Nucleus</keyword>
<dbReference type="PANTHER" id="PTHR47994">
    <property type="entry name" value="F14D16.11-RELATED"/>
    <property type="match status" value="1"/>
</dbReference>
<keyword evidence="9" id="KW-1185">Reference proteome</keyword>
<accession>A0A1U8AN81</accession>
<dbReference type="FunFam" id="1.10.10.60:FF:000001">
    <property type="entry name" value="MYB-related transcription factor"/>
    <property type="match status" value="1"/>
</dbReference>
<evidence type="ECO:0000313" key="9">
    <source>
        <dbReference type="Proteomes" id="UP000189703"/>
    </source>
</evidence>
<dbReference type="SMART" id="SM00717">
    <property type="entry name" value="SANT"/>
    <property type="match status" value="2"/>
</dbReference>
<feature type="domain" description="HTH myb-type" evidence="8">
    <location>
        <begin position="9"/>
        <end position="61"/>
    </location>
</feature>
<dbReference type="GO" id="GO:0000976">
    <property type="term" value="F:transcription cis-regulatory region binding"/>
    <property type="evidence" value="ECO:0007669"/>
    <property type="project" value="UniProtKB-ARBA"/>
</dbReference>
<evidence type="ECO:0000256" key="3">
    <source>
        <dbReference type="ARBA" id="ARBA00023015"/>
    </source>
</evidence>
<dbReference type="FunFam" id="1.10.10.60:FF:000394">
    <property type="entry name" value="MYB transcription factor"/>
    <property type="match status" value="1"/>
</dbReference>
<dbReference type="GO" id="GO:0051707">
    <property type="term" value="P:response to other organism"/>
    <property type="evidence" value="ECO:0007669"/>
    <property type="project" value="UniProtKB-ARBA"/>
</dbReference>
<keyword evidence="5" id="KW-0804">Transcription</keyword>
<dbReference type="PROSITE" id="PS51294">
    <property type="entry name" value="HTH_MYB"/>
    <property type="match status" value="2"/>
</dbReference>
<keyword evidence="3" id="KW-0805">Transcription regulation</keyword>
<sequence>MGRSPRCDQSGLRKGPWTPEEDEKLVLHVQTHGHSNWRALPKLAGLNRCGKSCRLRWENYLKPDIKRGEFSHEEEETILNLHFILGNKWSVIAKHLPGRTDNEIKNFWNTRLKKKLIKMGFDPITHQSRTRILSSLPQLIPVEAYQLARLISCLPQLIESSISYNNENPVLSSSQSAGNPISISPNSIGIATTQSVPADSIFRLFSHLPDLQLPYCNLQTPEITVTSQGESSLHGYPGRVSASSLPPLPPPVSEIMISNPSVDGCSYEGGSPSFCPDQLPLDDPFFHEVLSFKQM</sequence>
<dbReference type="GO" id="GO:0005634">
    <property type="term" value="C:nucleus"/>
    <property type="evidence" value="ECO:0007669"/>
    <property type="project" value="UniProtKB-SubCell"/>
</dbReference>
<feature type="domain" description="Myb-like" evidence="7">
    <location>
        <begin position="62"/>
        <end position="112"/>
    </location>
</feature>
<dbReference type="RefSeq" id="XP_010269279.1">
    <property type="nucleotide sequence ID" value="XM_010270977.2"/>
</dbReference>
<dbReference type="PANTHER" id="PTHR47994:SF5">
    <property type="entry name" value="F14D16.11-RELATED"/>
    <property type="match status" value="1"/>
</dbReference>
<dbReference type="InterPro" id="IPR009057">
    <property type="entry name" value="Homeodomain-like_sf"/>
</dbReference>
<dbReference type="Pfam" id="PF00249">
    <property type="entry name" value="Myb_DNA-binding"/>
    <property type="match status" value="2"/>
</dbReference>
<dbReference type="eggNOG" id="KOG0048">
    <property type="taxonomic scope" value="Eukaryota"/>
</dbReference>
<dbReference type="OrthoDB" id="2143914at2759"/>
<evidence type="ECO:0000256" key="2">
    <source>
        <dbReference type="ARBA" id="ARBA00022737"/>
    </source>
</evidence>
<dbReference type="GeneID" id="104605994"/>
<evidence type="ECO:0000313" key="10">
    <source>
        <dbReference type="RefSeq" id="XP_010269279.1"/>
    </source>
</evidence>
<proteinExistence type="predicted"/>
<evidence type="ECO:0000256" key="1">
    <source>
        <dbReference type="ARBA" id="ARBA00004123"/>
    </source>
</evidence>
<name>A0A1U8AN81_NELNU</name>
<reference evidence="10" key="1">
    <citation type="submission" date="2025-08" db="UniProtKB">
        <authorList>
            <consortium name="RefSeq"/>
        </authorList>
    </citation>
    <scope>IDENTIFICATION</scope>
</reference>
<dbReference type="GO" id="GO:0080090">
    <property type="term" value="P:regulation of primary metabolic process"/>
    <property type="evidence" value="ECO:0007669"/>
    <property type="project" value="UniProtKB-ARBA"/>
</dbReference>
<dbReference type="AlphaFoldDB" id="A0A1U8AN81"/>
<evidence type="ECO:0000256" key="5">
    <source>
        <dbReference type="ARBA" id="ARBA00023163"/>
    </source>
</evidence>
<dbReference type="Proteomes" id="UP000189703">
    <property type="component" value="Unplaced"/>
</dbReference>
<dbReference type="CDD" id="cd00167">
    <property type="entry name" value="SANT"/>
    <property type="match status" value="2"/>
</dbReference>